<dbReference type="RefSeq" id="WP_013446185.1">
    <property type="nucleotide sequence ID" value="NC_014734.1"/>
</dbReference>
<evidence type="ECO:0000313" key="2">
    <source>
        <dbReference type="EMBL" id="ADQ80816.1"/>
    </source>
</evidence>
<evidence type="ECO:0000313" key="3">
    <source>
        <dbReference type="Proteomes" id="UP000008718"/>
    </source>
</evidence>
<dbReference type="Proteomes" id="UP000008718">
    <property type="component" value="Chromosome"/>
</dbReference>
<dbReference type="EMBL" id="CP002345">
    <property type="protein sequence ID" value="ADQ80816.1"/>
    <property type="molecule type" value="Genomic_DNA"/>
</dbReference>
<dbReference type="SUPFAM" id="SSF56925">
    <property type="entry name" value="OMPA-like"/>
    <property type="match status" value="1"/>
</dbReference>
<reference evidence="2 3" key="2">
    <citation type="journal article" date="2011" name="Stand. Genomic Sci.">
        <title>Complete genome sequence of Paludibacter propionicigenes type strain (WB4).</title>
        <authorList>
            <person name="Gronow S."/>
            <person name="Munk C."/>
            <person name="Lapidus A."/>
            <person name="Nolan M."/>
            <person name="Lucas S."/>
            <person name="Hammon N."/>
            <person name="Deshpande S."/>
            <person name="Cheng J.F."/>
            <person name="Tapia R."/>
            <person name="Han C."/>
            <person name="Goodwin L."/>
            <person name="Pitluck S."/>
            <person name="Liolios K."/>
            <person name="Ivanova N."/>
            <person name="Mavromatis K."/>
            <person name="Mikhailova N."/>
            <person name="Pati A."/>
            <person name="Chen A."/>
            <person name="Palaniappan K."/>
            <person name="Land M."/>
            <person name="Hauser L."/>
            <person name="Chang Y.J."/>
            <person name="Jeffries C.D."/>
            <person name="Brambilla E."/>
            <person name="Rohde M."/>
            <person name="Goker M."/>
            <person name="Detter J.C."/>
            <person name="Woyke T."/>
            <person name="Bristow J."/>
            <person name="Eisen J.A."/>
            <person name="Markowitz V."/>
            <person name="Hugenholtz P."/>
            <person name="Kyrpides N.C."/>
            <person name="Klenk H.P."/>
        </authorList>
    </citation>
    <scope>NUCLEOTIDE SEQUENCE [LARGE SCALE GENOMIC DNA]</scope>
    <source>
        <strain evidence="3">DSM 17365 / JCM 13257 / WB4</strain>
    </source>
</reference>
<dbReference type="KEGG" id="ppn:Palpr_2686"/>
<dbReference type="eggNOG" id="COG3637">
    <property type="taxonomic scope" value="Bacteria"/>
</dbReference>
<evidence type="ECO:0000256" key="1">
    <source>
        <dbReference type="SAM" id="SignalP"/>
    </source>
</evidence>
<dbReference type="Gene3D" id="2.40.160.20">
    <property type="match status" value="1"/>
</dbReference>
<evidence type="ECO:0008006" key="4">
    <source>
        <dbReference type="Google" id="ProtNLM"/>
    </source>
</evidence>
<organism evidence="2 3">
    <name type="scientific">Paludibacter propionicigenes (strain DSM 17365 / JCM 13257 / WB4)</name>
    <dbReference type="NCBI Taxonomy" id="694427"/>
    <lineage>
        <taxon>Bacteria</taxon>
        <taxon>Pseudomonadati</taxon>
        <taxon>Bacteroidota</taxon>
        <taxon>Bacteroidia</taxon>
        <taxon>Bacteroidales</taxon>
        <taxon>Paludibacteraceae</taxon>
        <taxon>Paludibacter</taxon>
    </lineage>
</organism>
<name>E4T7X2_PALPW</name>
<keyword evidence="1" id="KW-0732">Signal</keyword>
<reference key="1">
    <citation type="submission" date="2010-11" db="EMBL/GenBank/DDBJ databases">
        <title>The complete genome of Paludibacter propionicigenes DSM 17365.</title>
        <authorList>
            <consortium name="US DOE Joint Genome Institute (JGI-PGF)"/>
            <person name="Lucas S."/>
            <person name="Copeland A."/>
            <person name="Lapidus A."/>
            <person name="Bruce D."/>
            <person name="Goodwin L."/>
            <person name="Pitluck S."/>
            <person name="Kyrpides N."/>
            <person name="Mavromatis K."/>
            <person name="Ivanova N."/>
            <person name="Munk A.C."/>
            <person name="Brettin T."/>
            <person name="Detter J.C."/>
            <person name="Han C."/>
            <person name="Tapia R."/>
            <person name="Land M."/>
            <person name="Hauser L."/>
            <person name="Markowitz V."/>
            <person name="Cheng J.-F."/>
            <person name="Hugenholtz P."/>
            <person name="Woyke T."/>
            <person name="Wu D."/>
            <person name="Gronow S."/>
            <person name="Wellnitz S."/>
            <person name="Brambilla E."/>
            <person name="Klenk H.-P."/>
            <person name="Eisen J.A."/>
        </authorList>
    </citation>
    <scope>NUCLEOTIDE SEQUENCE</scope>
    <source>
        <strain>WB4</strain>
    </source>
</reference>
<protein>
    <recommendedName>
        <fullName evidence="4">Outer membrane protein beta-barrel domain-containing protein</fullName>
    </recommendedName>
</protein>
<dbReference type="InterPro" id="IPR011250">
    <property type="entry name" value="OMP/PagP_B-barrel"/>
</dbReference>
<keyword evidence="3" id="KW-1185">Reference proteome</keyword>
<dbReference type="AlphaFoldDB" id="E4T7X2"/>
<sequence length="154" mass="16729">MKKFILTFVLTVSMIGALSAQVSGKAIGVRFGGFSGYGGEISYQHPLSNANRLEVDLGVNHYGFGLSGVYQWVWDLSELSDGFNWYAGVGGGLGSYNFNDTNRSVGIGVLGQVGIEYNFNIPLQLSLDYRPGIYIMPSVSGIYDGICLSARFRF</sequence>
<proteinExistence type="predicted"/>
<feature type="signal peptide" evidence="1">
    <location>
        <begin position="1"/>
        <end position="20"/>
    </location>
</feature>
<dbReference type="HOGENOM" id="CLU_133768_1_0_10"/>
<feature type="chain" id="PRO_5003189160" description="Outer membrane protein beta-barrel domain-containing protein" evidence="1">
    <location>
        <begin position="21"/>
        <end position="154"/>
    </location>
</feature>
<gene>
    <name evidence="2" type="ordered locus">Palpr_2686</name>
</gene>
<dbReference type="STRING" id="694427.Palpr_2686"/>
<dbReference type="OrthoDB" id="978645at2"/>
<accession>E4T7X2</accession>